<evidence type="ECO:0000256" key="2">
    <source>
        <dbReference type="ARBA" id="ARBA00022723"/>
    </source>
</evidence>
<feature type="domain" description="Radical SAM core" evidence="5">
    <location>
        <begin position="17"/>
        <end position="111"/>
    </location>
</feature>
<evidence type="ECO:0000313" key="6">
    <source>
        <dbReference type="EMBL" id="HJD39808.1"/>
    </source>
</evidence>
<dbReference type="Proteomes" id="UP000823850">
    <property type="component" value="Unassembled WGS sequence"/>
</dbReference>
<comment type="caution">
    <text evidence="6">The sequence shown here is derived from an EMBL/GenBank/DDBJ whole genome shotgun (WGS) entry which is preliminary data.</text>
</comment>
<evidence type="ECO:0000256" key="4">
    <source>
        <dbReference type="ARBA" id="ARBA00023014"/>
    </source>
</evidence>
<dbReference type="Pfam" id="PF04055">
    <property type="entry name" value="Radical_SAM"/>
    <property type="match status" value="1"/>
</dbReference>
<dbReference type="SFLD" id="SFLDS00029">
    <property type="entry name" value="Radical_SAM"/>
    <property type="match status" value="1"/>
</dbReference>
<keyword evidence="1" id="KW-0949">S-adenosyl-L-methionine</keyword>
<organism evidence="6 7">
    <name type="scientific">Candidatus Blautia stercoripullorum</name>
    <dbReference type="NCBI Taxonomy" id="2838502"/>
    <lineage>
        <taxon>Bacteria</taxon>
        <taxon>Bacillati</taxon>
        <taxon>Bacillota</taxon>
        <taxon>Clostridia</taxon>
        <taxon>Lachnospirales</taxon>
        <taxon>Lachnospiraceae</taxon>
        <taxon>Blautia</taxon>
    </lineage>
</organism>
<dbReference type="CDD" id="cd01335">
    <property type="entry name" value="Radical_SAM"/>
    <property type="match status" value="1"/>
</dbReference>
<dbReference type="SUPFAM" id="SSF102114">
    <property type="entry name" value="Radical SAM enzymes"/>
    <property type="match status" value="1"/>
</dbReference>
<dbReference type="GO" id="GO:0046872">
    <property type="term" value="F:metal ion binding"/>
    <property type="evidence" value="ECO:0007669"/>
    <property type="project" value="UniProtKB-KW"/>
</dbReference>
<gene>
    <name evidence="6" type="ORF">H9913_07245</name>
</gene>
<name>A0A9D2R7H6_9FIRM</name>
<keyword evidence="3" id="KW-0408">Iron</keyword>
<evidence type="ECO:0000259" key="5">
    <source>
        <dbReference type="Pfam" id="PF04055"/>
    </source>
</evidence>
<keyword evidence="2" id="KW-0479">Metal-binding</keyword>
<dbReference type="GO" id="GO:0051536">
    <property type="term" value="F:iron-sulfur cluster binding"/>
    <property type="evidence" value="ECO:0007669"/>
    <property type="project" value="UniProtKB-KW"/>
</dbReference>
<evidence type="ECO:0000256" key="3">
    <source>
        <dbReference type="ARBA" id="ARBA00023004"/>
    </source>
</evidence>
<dbReference type="Gene3D" id="3.20.20.70">
    <property type="entry name" value="Aldolase class I"/>
    <property type="match status" value="1"/>
</dbReference>
<keyword evidence="4" id="KW-0411">Iron-sulfur</keyword>
<sequence>MSLPEPQKITPRQVVVQLGRQCNLSCSCCYLGESQDVVMSEEVMDAFLDNIHYVEELMLFGGEPSLYVEQAELFLKKLKERKMPLNYVSVNTNGAVRSEKFAKVVNDYIDYSTFSSESVFIISWDRWHEQSLMKKFPGTDIEANLEWYKKRLHTKYVAIEDEPDVELISEGRAKELLKDTKNHMINVGILNQGKLNFAALKSFREVCAGPDNLCGHGCVHNCVSCNLFLSAKGDVLLGRNVSYDRQDQGYYKICNVLEQSIFDGLLDLKILEFDYKTTIVPSRRLDIKSDIAKEASNLLEPDDFIAQITDELFAASNLSYVGDFEKAERLLEDAKDRFYYYLLEIQERLGPEGWKEFQNSEENHKLLGCFGGYKATLEDFNKLKTSGKKRFLEHFESEGSIPDLESEEARRELVWQFCTLKEYKNPET</sequence>
<protein>
    <submittedName>
        <fullName evidence="6">Radical SAM protein</fullName>
    </submittedName>
</protein>
<evidence type="ECO:0000256" key="1">
    <source>
        <dbReference type="ARBA" id="ARBA00022691"/>
    </source>
</evidence>
<accession>A0A9D2R7H6</accession>
<proteinExistence type="predicted"/>
<dbReference type="EMBL" id="DWUX01000133">
    <property type="protein sequence ID" value="HJD39808.1"/>
    <property type="molecule type" value="Genomic_DNA"/>
</dbReference>
<reference evidence="6" key="1">
    <citation type="journal article" date="2021" name="PeerJ">
        <title>Extensive microbial diversity within the chicken gut microbiome revealed by metagenomics and culture.</title>
        <authorList>
            <person name="Gilroy R."/>
            <person name="Ravi A."/>
            <person name="Getino M."/>
            <person name="Pursley I."/>
            <person name="Horton D.L."/>
            <person name="Alikhan N.F."/>
            <person name="Baker D."/>
            <person name="Gharbi K."/>
            <person name="Hall N."/>
            <person name="Watson M."/>
            <person name="Adriaenssens E.M."/>
            <person name="Foster-Nyarko E."/>
            <person name="Jarju S."/>
            <person name="Secka A."/>
            <person name="Antonio M."/>
            <person name="Oren A."/>
            <person name="Chaudhuri R.R."/>
            <person name="La Ragione R."/>
            <person name="Hildebrand F."/>
            <person name="Pallen M.J."/>
        </authorList>
    </citation>
    <scope>NUCLEOTIDE SEQUENCE</scope>
    <source>
        <strain evidence="6">ChiW19-6364</strain>
    </source>
</reference>
<dbReference type="AlphaFoldDB" id="A0A9D2R7H6"/>
<reference evidence="6" key="2">
    <citation type="submission" date="2021-04" db="EMBL/GenBank/DDBJ databases">
        <authorList>
            <person name="Gilroy R."/>
        </authorList>
    </citation>
    <scope>NUCLEOTIDE SEQUENCE</scope>
    <source>
        <strain evidence="6">ChiW19-6364</strain>
    </source>
</reference>
<dbReference type="InterPro" id="IPR013785">
    <property type="entry name" value="Aldolase_TIM"/>
</dbReference>
<dbReference type="GO" id="GO:0003824">
    <property type="term" value="F:catalytic activity"/>
    <property type="evidence" value="ECO:0007669"/>
    <property type="project" value="InterPro"/>
</dbReference>
<evidence type="ECO:0000313" key="7">
    <source>
        <dbReference type="Proteomes" id="UP000823850"/>
    </source>
</evidence>
<dbReference type="InterPro" id="IPR058240">
    <property type="entry name" value="rSAM_sf"/>
</dbReference>
<dbReference type="InterPro" id="IPR007197">
    <property type="entry name" value="rSAM"/>
</dbReference>